<proteinExistence type="predicted"/>
<keyword evidence="2" id="KW-0808">Transferase</keyword>
<sequence length="304" mass="34198">MSLAQPIIPHLWYDKEAREAAEFYCSILPDSRITSTGDYKESDSDEGLIVSFELAGQPFMAINAGTYFKLNPAISFMLNFDPVRDKHAREKLDATWDALAQGGKVMMERGEYPFSPYYGFVQDRYGLCWQLMLGNPSGQPRPFIMPSLMFTGEVAGKAEQAAQFYRSVFDDSREGYTAPHPKGSSPDKPGTALYTDFVIDGDWFSATDSAYEHGFGFNEAVSFLINCRDQAEIDRYWKALSHVPASEQCGWVKDQFGVSWQISPLMVDDVMKSGDRARIDRLMESALKMKKIDIATLEEAVQEA</sequence>
<dbReference type="GO" id="GO:0032259">
    <property type="term" value="P:methylation"/>
    <property type="evidence" value="ECO:0007669"/>
    <property type="project" value="UniProtKB-KW"/>
</dbReference>
<dbReference type="InterPro" id="IPR029068">
    <property type="entry name" value="Glyas_Bleomycin-R_OHBP_Dase"/>
</dbReference>
<keyword evidence="3" id="KW-1185">Reference proteome</keyword>
<dbReference type="Gene3D" id="3.30.720.100">
    <property type="match status" value="1"/>
</dbReference>
<dbReference type="Proteomes" id="UP000190341">
    <property type="component" value="Unassembled WGS sequence"/>
</dbReference>
<dbReference type="Gene3D" id="3.10.180.10">
    <property type="entry name" value="2,3-Dihydroxybiphenyl 1,2-Dioxygenase, domain 1"/>
    <property type="match status" value="1"/>
</dbReference>
<evidence type="ECO:0000259" key="1">
    <source>
        <dbReference type="Pfam" id="PF06983"/>
    </source>
</evidence>
<dbReference type="OrthoDB" id="5293819at2"/>
<dbReference type="GO" id="GO:0008168">
    <property type="term" value="F:methyltransferase activity"/>
    <property type="evidence" value="ECO:0007669"/>
    <property type="project" value="UniProtKB-KW"/>
</dbReference>
<dbReference type="STRING" id="428993.SAMN06296058_3289"/>
<evidence type="ECO:0000313" key="2">
    <source>
        <dbReference type="EMBL" id="SKC80395.1"/>
    </source>
</evidence>
<keyword evidence="2" id="KW-0489">Methyltransferase</keyword>
<accession>A0A1T5LWZ8</accession>
<name>A0A1T5LWZ8_9GAMM</name>
<organism evidence="2 3">
    <name type="scientific">Pseudoxanthomonas indica</name>
    <dbReference type="NCBI Taxonomy" id="428993"/>
    <lineage>
        <taxon>Bacteria</taxon>
        <taxon>Pseudomonadati</taxon>
        <taxon>Pseudomonadota</taxon>
        <taxon>Gammaproteobacteria</taxon>
        <taxon>Lysobacterales</taxon>
        <taxon>Lysobacteraceae</taxon>
        <taxon>Pseudoxanthomonas</taxon>
    </lineage>
</organism>
<dbReference type="SUPFAM" id="SSF54593">
    <property type="entry name" value="Glyoxalase/Bleomycin resistance protein/Dihydroxybiphenyl dioxygenase"/>
    <property type="match status" value="2"/>
</dbReference>
<dbReference type="AlphaFoldDB" id="A0A1T5LWZ8"/>
<dbReference type="EMBL" id="FUZV01000002">
    <property type="protein sequence ID" value="SKC80395.1"/>
    <property type="molecule type" value="Genomic_DNA"/>
</dbReference>
<dbReference type="RefSeq" id="WP_079725769.1">
    <property type="nucleotide sequence ID" value="NZ_BMCL01000001.1"/>
</dbReference>
<dbReference type="InterPro" id="IPR028973">
    <property type="entry name" value="PhnB-like"/>
</dbReference>
<evidence type="ECO:0000313" key="3">
    <source>
        <dbReference type="Proteomes" id="UP000190341"/>
    </source>
</evidence>
<dbReference type="CDD" id="cd06588">
    <property type="entry name" value="PhnB_like"/>
    <property type="match status" value="2"/>
</dbReference>
<protein>
    <submittedName>
        <fullName evidence="2">Glyoxalase superfamily enzyme, possibly 3-demethylubiquinone-9 3-methyltransferase</fullName>
    </submittedName>
</protein>
<dbReference type="PANTHER" id="PTHR33990">
    <property type="entry name" value="PROTEIN YJDN-RELATED"/>
    <property type="match status" value="1"/>
</dbReference>
<keyword evidence="2" id="KW-0830">Ubiquinone</keyword>
<dbReference type="Gene3D" id="3.30.720.110">
    <property type="match status" value="1"/>
</dbReference>
<feature type="domain" description="PhnB-like" evidence="1">
    <location>
        <begin position="7"/>
        <end position="131"/>
    </location>
</feature>
<feature type="domain" description="PhnB-like" evidence="1">
    <location>
        <begin position="144"/>
        <end position="262"/>
    </location>
</feature>
<gene>
    <name evidence="2" type="ORF">SAMN06296058_3289</name>
</gene>
<reference evidence="2 3" key="1">
    <citation type="submission" date="2017-02" db="EMBL/GenBank/DDBJ databases">
        <authorList>
            <person name="Peterson S.W."/>
        </authorList>
    </citation>
    <scope>NUCLEOTIDE SEQUENCE [LARGE SCALE GENOMIC DNA]</scope>
    <source>
        <strain evidence="2 3">P15</strain>
    </source>
</reference>
<dbReference type="Pfam" id="PF06983">
    <property type="entry name" value="3-dmu-9_3-mt"/>
    <property type="match status" value="2"/>
</dbReference>